<dbReference type="EMBL" id="VUJU01008203">
    <property type="protein sequence ID" value="KAF0734272.1"/>
    <property type="molecule type" value="Genomic_DNA"/>
</dbReference>
<gene>
    <name evidence="1" type="ORF">FWK35_00034449</name>
</gene>
<reference evidence="1 2" key="1">
    <citation type="submission" date="2019-08" db="EMBL/GenBank/DDBJ databases">
        <title>Whole genome of Aphis craccivora.</title>
        <authorList>
            <person name="Voronova N.V."/>
            <person name="Shulinski R.S."/>
            <person name="Bandarenka Y.V."/>
            <person name="Zhorov D.G."/>
            <person name="Warner D."/>
        </authorList>
    </citation>
    <scope>NUCLEOTIDE SEQUENCE [LARGE SCALE GENOMIC DNA]</scope>
    <source>
        <strain evidence="1">180601</strain>
        <tissue evidence="1">Whole Body</tissue>
    </source>
</reference>
<proteinExistence type="predicted"/>
<dbReference type="AlphaFoldDB" id="A0A6G0X2Y3"/>
<comment type="caution">
    <text evidence="1">The sequence shown here is derived from an EMBL/GenBank/DDBJ whole genome shotgun (WGS) entry which is preliminary data.</text>
</comment>
<dbReference type="Proteomes" id="UP000478052">
    <property type="component" value="Unassembled WGS sequence"/>
</dbReference>
<keyword evidence="2" id="KW-1185">Reference proteome</keyword>
<protein>
    <submittedName>
        <fullName evidence="1">Uncharacterized protein</fullName>
    </submittedName>
</protein>
<accession>A0A6G0X2Y3</accession>
<evidence type="ECO:0000313" key="1">
    <source>
        <dbReference type="EMBL" id="KAF0734272.1"/>
    </source>
</evidence>
<evidence type="ECO:0000313" key="2">
    <source>
        <dbReference type="Proteomes" id="UP000478052"/>
    </source>
</evidence>
<dbReference type="OrthoDB" id="10328418at2759"/>
<sequence length="83" mass="9679">MYINQEMYRRIVENKAKFPVEREIKMRPKEIYKSKVEFGPWYAQQLQQSCLVIAVGYFFCPGIPKFVCTAAATIGRIILESVN</sequence>
<name>A0A6G0X2Y3_APHCR</name>
<organism evidence="1 2">
    <name type="scientific">Aphis craccivora</name>
    <name type="common">Cowpea aphid</name>
    <dbReference type="NCBI Taxonomy" id="307492"/>
    <lineage>
        <taxon>Eukaryota</taxon>
        <taxon>Metazoa</taxon>
        <taxon>Ecdysozoa</taxon>
        <taxon>Arthropoda</taxon>
        <taxon>Hexapoda</taxon>
        <taxon>Insecta</taxon>
        <taxon>Pterygota</taxon>
        <taxon>Neoptera</taxon>
        <taxon>Paraneoptera</taxon>
        <taxon>Hemiptera</taxon>
        <taxon>Sternorrhyncha</taxon>
        <taxon>Aphidomorpha</taxon>
        <taxon>Aphidoidea</taxon>
        <taxon>Aphididae</taxon>
        <taxon>Aphidini</taxon>
        <taxon>Aphis</taxon>
        <taxon>Aphis</taxon>
    </lineage>
</organism>